<keyword evidence="7" id="KW-0243">Dynein</keyword>
<evidence type="ECO:0000256" key="10">
    <source>
        <dbReference type="ARBA" id="ARBA00023175"/>
    </source>
</evidence>
<evidence type="ECO:0000256" key="2">
    <source>
        <dbReference type="ARBA" id="ARBA00004245"/>
    </source>
</evidence>
<keyword evidence="6" id="KW-0067">ATP-binding</keyword>
<dbReference type="FunFam" id="1.10.8.710:FF:000001">
    <property type="entry name" value="Dynein axonemal heavy chain 2"/>
    <property type="match status" value="1"/>
</dbReference>
<dbReference type="GO" id="GO:0007018">
    <property type="term" value="P:microtubule-based movement"/>
    <property type="evidence" value="ECO:0007669"/>
    <property type="project" value="InterPro"/>
</dbReference>
<feature type="region of interest" description="Disordered" evidence="13">
    <location>
        <begin position="404"/>
        <end position="423"/>
    </location>
</feature>
<feature type="region of interest" description="Disordered" evidence="13">
    <location>
        <begin position="468"/>
        <end position="495"/>
    </location>
</feature>
<dbReference type="InterPro" id="IPR027417">
    <property type="entry name" value="P-loop_NTPase"/>
</dbReference>
<keyword evidence="8" id="KW-0175">Coiled coil</keyword>
<gene>
    <name evidence="15" type="ORF">EZS28_042485</name>
</gene>
<feature type="compositionally biased region" description="Basic and acidic residues" evidence="13">
    <location>
        <begin position="482"/>
        <end position="494"/>
    </location>
</feature>
<evidence type="ECO:0000256" key="9">
    <source>
        <dbReference type="ARBA" id="ARBA00023069"/>
    </source>
</evidence>
<feature type="non-terminal residue" evidence="15">
    <location>
        <position position="1"/>
    </location>
</feature>
<evidence type="ECO:0000313" key="15">
    <source>
        <dbReference type="EMBL" id="KAA6361988.1"/>
    </source>
</evidence>
<evidence type="ECO:0000256" key="12">
    <source>
        <dbReference type="ARBA" id="ARBA00023273"/>
    </source>
</evidence>
<evidence type="ECO:0000256" key="1">
    <source>
        <dbReference type="ARBA" id="ARBA00004138"/>
    </source>
</evidence>
<keyword evidence="10" id="KW-0505">Motor protein</keyword>
<keyword evidence="11" id="KW-0206">Cytoskeleton</keyword>
<dbReference type="PANTHER" id="PTHR45703">
    <property type="entry name" value="DYNEIN HEAVY CHAIN"/>
    <property type="match status" value="1"/>
</dbReference>
<evidence type="ECO:0000256" key="11">
    <source>
        <dbReference type="ARBA" id="ARBA00023212"/>
    </source>
</evidence>
<dbReference type="InterPro" id="IPR043157">
    <property type="entry name" value="Dynein_AAA1S"/>
</dbReference>
<evidence type="ECO:0000256" key="7">
    <source>
        <dbReference type="ARBA" id="ARBA00023017"/>
    </source>
</evidence>
<dbReference type="GO" id="GO:0051959">
    <property type="term" value="F:dynein light intermediate chain binding"/>
    <property type="evidence" value="ECO:0007669"/>
    <property type="project" value="InterPro"/>
</dbReference>
<dbReference type="InterPro" id="IPR035699">
    <property type="entry name" value="AAA_6"/>
</dbReference>
<dbReference type="Proteomes" id="UP000324800">
    <property type="component" value="Unassembled WGS sequence"/>
</dbReference>
<evidence type="ECO:0000256" key="13">
    <source>
        <dbReference type="SAM" id="MobiDB-lite"/>
    </source>
</evidence>
<dbReference type="GO" id="GO:0005874">
    <property type="term" value="C:microtubule"/>
    <property type="evidence" value="ECO:0007669"/>
    <property type="project" value="UniProtKB-KW"/>
</dbReference>
<comment type="caution">
    <text evidence="15">The sequence shown here is derived from an EMBL/GenBank/DDBJ whole genome shotgun (WGS) entry which is preliminary data.</text>
</comment>
<evidence type="ECO:0000313" key="16">
    <source>
        <dbReference type="Proteomes" id="UP000324800"/>
    </source>
</evidence>
<name>A0A5J4TUZ3_9EUKA</name>
<dbReference type="PANTHER" id="PTHR45703:SF36">
    <property type="entry name" value="DYNEIN HEAVY CHAIN, CYTOPLASMIC"/>
    <property type="match status" value="1"/>
</dbReference>
<dbReference type="EMBL" id="SNRW01024799">
    <property type="protein sequence ID" value="KAA6361988.1"/>
    <property type="molecule type" value="Genomic_DNA"/>
</dbReference>
<feature type="non-terminal residue" evidence="15">
    <location>
        <position position="550"/>
    </location>
</feature>
<organism evidence="15 16">
    <name type="scientific">Streblomastix strix</name>
    <dbReference type="NCBI Taxonomy" id="222440"/>
    <lineage>
        <taxon>Eukaryota</taxon>
        <taxon>Metamonada</taxon>
        <taxon>Preaxostyla</taxon>
        <taxon>Oxymonadida</taxon>
        <taxon>Streblomastigidae</taxon>
        <taxon>Streblomastix</taxon>
    </lineage>
</organism>
<dbReference type="Gene3D" id="3.40.50.300">
    <property type="entry name" value="P-loop containing nucleotide triphosphate hydrolases"/>
    <property type="match status" value="1"/>
</dbReference>
<keyword evidence="4" id="KW-0493">Microtubule</keyword>
<sequence>EGFQTAKDLAQKMTQLYKLSSEQLSQQDHYDFGMRAVKSVLVMAGALKRKYDTLSEDTVLIRALRDTNTPKFLSDDVPLFMDIIRDLFPGVNIPPVEHAILQQSLTSVLKIQGMQPAQQFILKCLQVYETMEVRWGLMLVGETGTGKTTCLRALCNALTEIHESAMTQALDEEEIELQSTQDADKLSLTPSSQQLNATISQNKTIKDDLLRESFGLAKTTTLNPKAVTMGELYGEFNEITREWHDGLVPYYVKEMLERSKEQANKVSSGIGLYSNVSPHIAQKHKLNVPTREIMAFDGPVDAIWIESMNSVLDDNKILCLSNGDRIKLTNNMTMLFEVQDLRVASPATVSRCGMIYLEKTHLGWEQIAASWKDIFVSTFPHLEKFAGSVIQYLITPTIQYMRGNKDQKNAGGSKGSGNNKDSFTEFIPNTTTGIVASLLELFTSLADSYASTHTSKIADAQYQLRMDAVTGTGGRRGRRGKKGDQKKAEREKEANAQSVLNIQKTIPSTHTVYPPPPGNMLNNKKYYEDQYPASLAAKHFVFALIWTFGA</sequence>
<dbReference type="Pfam" id="PF12774">
    <property type="entry name" value="AAA_6"/>
    <property type="match status" value="1"/>
</dbReference>
<dbReference type="Gene3D" id="1.10.8.710">
    <property type="match status" value="1"/>
</dbReference>
<evidence type="ECO:0000256" key="5">
    <source>
        <dbReference type="ARBA" id="ARBA00022741"/>
    </source>
</evidence>
<feature type="domain" description="Dynein heavy chain hydrolytic ATP-binding dynein motor region" evidence="14">
    <location>
        <begin position="1"/>
        <end position="148"/>
    </location>
</feature>
<dbReference type="SUPFAM" id="SSF52540">
    <property type="entry name" value="P-loop containing nucleoside triphosphate hydrolases"/>
    <property type="match status" value="1"/>
</dbReference>
<dbReference type="InterPro" id="IPR026983">
    <property type="entry name" value="DHC"/>
</dbReference>
<evidence type="ECO:0000256" key="8">
    <source>
        <dbReference type="ARBA" id="ARBA00023054"/>
    </source>
</evidence>
<dbReference type="GO" id="GO:0030286">
    <property type="term" value="C:dynein complex"/>
    <property type="evidence" value="ECO:0007669"/>
    <property type="project" value="UniProtKB-KW"/>
</dbReference>
<dbReference type="GO" id="GO:0005929">
    <property type="term" value="C:cilium"/>
    <property type="evidence" value="ECO:0007669"/>
    <property type="project" value="UniProtKB-SubCell"/>
</dbReference>
<keyword evidence="12" id="KW-0966">Cell projection</keyword>
<dbReference type="AlphaFoldDB" id="A0A5J4TUZ3"/>
<keyword evidence="9" id="KW-0969">Cilium</keyword>
<evidence type="ECO:0000259" key="14">
    <source>
        <dbReference type="Pfam" id="PF12774"/>
    </source>
</evidence>
<protein>
    <submittedName>
        <fullName evidence="15">Putative dynein heavy chain</fullName>
    </submittedName>
</protein>
<proteinExistence type="predicted"/>
<evidence type="ECO:0000256" key="4">
    <source>
        <dbReference type="ARBA" id="ARBA00022701"/>
    </source>
</evidence>
<dbReference type="GO" id="GO:0045505">
    <property type="term" value="F:dynein intermediate chain binding"/>
    <property type="evidence" value="ECO:0007669"/>
    <property type="project" value="InterPro"/>
</dbReference>
<evidence type="ECO:0000256" key="6">
    <source>
        <dbReference type="ARBA" id="ARBA00022840"/>
    </source>
</evidence>
<evidence type="ECO:0000256" key="3">
    <source>
        <dbReference type="ARBA" id="ARBA00022490"/>
    </source>
</evidence>
<keyword evidence="3" id="KW-0963">Cytoplasm</keyword>
<comment type="subcellular location">
    <subcellularLocation>
        <location evidence="1">Cell projection</location>
        <location evidence="1">Cilium</location>
    </subcellularLocation>
    <subcellularLocation>
        <location evidence="2">Cytoplasm</location>
        <location evidence="2">Cytoskeleton</location>
    </subcellularLocation>
</comment>
<dbReference type="GO" id="GO:0005524">
    <property type="term" value="F:ATP binding"/>
    <property type="evidence" value="ECO:0007669"/>
    <property type="project" value="UniProtKB-KW"/>
</dbReference>
<accession>A0A5J4TUZ3</accession>
<keyword evidence="5" id="KW-0547">Nucleotide-binding</keyword>
<reference evidence="15 16" key="1">
    <citation type="submission" date="2019-03" db="EMBL/GenBank/DDBJ databases">
        <title>Single cell metagenomics reveals metabolic interactions within the superorganism composed of flagellate Streblomastix strix and complex community of Bacteroidetes bacteria on its surface.</title>
        <authorList>
            <person name="Treitli S.C."/>
            <person name="Kolisko M."/>
            <person name="Husnik F."/>
            <person name="Keeling P."/>
            <person name="Hampl V."/>
        </authorList>
    </citation>
    <scope>NUCLEOTIDE SEQUENCE [LARGE SCALE GENOMIC DNA]</scope>
    <source>
        <strain evidence="15">ST1C</strain>
    </source>
</reference>